<dbReference type="AlphaFoldDB" id="A0A0F9MD20"/>
<dbReference type="Pfam" id="PF13561">
    <property type="entry name" value="adh_short_C2"/>
    <property type="match status" value="1"/>
</dbReference>
<dbReference type="PRINTS" id="PR00081">
    <property type="entry name" value="GDHRDH"/>
</dbReference>
<dbReference type="PRINTS" id="PR00080">
    <property type="entry name" value="SDRFAMILY"/>
</dbReference>
<dbReference type="GO" id="GO:0016491">
    <property type="term" value="F:oxidoreductase activity"/>
    <property type="evidence" value="ECO:0007669"/>
    <property type="project" value="UniProtKB-KW"/>
</dbReference>
<keyword evidence="2" id="KW-0560">Oxidoreductase</keyword>
<dbReference type="PROSITE" id="PS00061">
    <property type="entry name" value="ADH_SHORT"/>
    <property type="match status" value="1"/>
</dbReference>
<dbReference type="NCBIfam" id="NF005559">
    <property type="entry name" value="PRK07231.1"/>
    <property type="match status" value="1"/>
</dbReference>
<reference evidence="3" key="1">
    <citation type="journal article" date="2015" name="Nature">
        <title>Complex archaea that bridge the gap between prokaryotes and eukaryotes.</title>
        <authorList>
            <person name="Spang A."/>
            <person name="Saw J.H."/>
            <person name="Jorgensen S.L."/>
            <person name="Zaremba-Niedzwiedzka K."/>
            <person name="Martijn J."/>
            <person name="Lind A.E."/>
            <person name="van Eijk R."/>
            <person name="Schleper C."/>
            <person name="Guy L."/>
            <person name="Ettema T.J."/>
        </authorList>
    </citation>
    <scope>NUCLEOTIDE SEQUENCE</scope>
</reference>
<dbReference type="PANTHER" id="PTHR24321">
    <property type="entry name" value="DEHYDROGENASES, SHORT CHAIN"/>
    <property type="match status" value="1"/>
</dbReference>
<dbReference type="SUPFAM" id="SSF51735">
    <property type="entry name" value="NAD(P)-binding Rossmann-fold domains"/>
    <property type="match status" value="1"/>
</dbReference>
<dbReference type="Gene3D" id="3.40.50.720">
    <property type="entry name" value="NAD(P)-binding Rossmann-like Domain"/>
    <property type="match status" value="1"/>
</dbReference>
<evidence type="ECO:0008006" key="4">
    <source>
        <dbReference type="Google" id="ProtNLM"/>
    </source>
</evidence>
<dbReference type="NCBIfam" id="NF009466">
    <property type="entry name" value="PRK12826.1-2"/>
    <property type="match status" value="1"/>
</dbReference>
<evidence type="ECO:0000256" key="2">
    <source>
        <dbReference type="ARBA" id="ARBA00023002"/>
    </source>
</evidence>
<dbReference type="InterPro" id="IPR002347">
    <property type="entry name" value="SDR_fam"/>
</dbReference>
<dbReference type="CDD" id="cd05233">
    <property type="entry name" value="SDR_c"/>
    <property type="match status" value="1"/>
</dbReference>
<accession>A0A0F9MD20</accession>
<sequence length="253" mass="26834">MKLRRKSAVITGGAVGIGKAIAQLFSSEGCQVVIADVNEEKGAETQKEINQQGRNCLFIRCDVARADEVKNMVQKAISFCGNINILVNNAGIWRPGRVTDLTEETWDQVLDTNLKGIFLVSKEIIPLMQKEGDGSIINLASVAGLVGSRDGSAYNASKGGIVNLTRGMALDFAKDSIRVNCICPGLIDSAQGDMVVAHYAPGKDPKTAKASWQPIARAGVPQDVAKVALYFASDESSFATGSIFVIDGGLTAE</sequence>
<evidence type="ECO:0000256" key="1">
    <source>
        <dbReference type="ARBA" id="ARBA00006484"/>
    </source>
</evidence>
<dbReference type="PANTHER" id="PTHR24321:SF8">
    <property type="entry name" value="ESTRADIOL 17-BETA-DEHYDROGENASE 8-RELATED"/>
    <property type="match status" value="1"/>
</dbReference>
<proteinExistence type="inferred from homology"/>
<gene>
    <name evidence="3" type="ORF">LCGC14_1105120</name>
</gene>
<comment type="similarity">
    <text evidence="1">Belongs to the short-chain dehydrogenases/reductases (SDR) family.</text>
</comment>
<dbReference type="InterPro" id="IPR020904">
    <property type="entry name" value="Sc_DH/Rdtase_CS"/>
</dbReference>
<protein>
    <recommendedName>
        <fullName evidence="4">Short-chain dehydrogenase/reductase SDR</fullName>
    </recommendedName>
</protein>
<evidence type="ECO:0000313" key="3">
    <source>
        <dbReference type="EMBL" id="KKN03689.1"/>
    </source>
</evidence>
<dbReference type="InterPro" id="IPR036291">
    <property type="entry name" value="NAD(P)-bd_dom_sf"/>
</dbReference>
<comment type="caution">
    <text evidence="3">The sequence shown here is derived from an EMBL/GenBank/DDBJ whole genome shotgun (WGS) entry which is preliminary data.</text>
</comment>
<dbReference type="EMBL" id="LAZR01005007">
    <property type="protein sequence ID" value="KKN03689.1"/>
    <property type="molecule type" value="Genomic_DNA"/>
</dbReference>
<organism evidence="3">
    <name type="scientific">marine sediment metagenome</name>
    <dbReference type="NCBI Taxonomy" id="412755"/>
    <lineage>
        <taxon>unclassified sequences</taxon>
        <taxon>metagenomes</taxon>
        <taxon>ecological metagenomes</taxon>
    </lineage>
</organism>
<name>A0A0F9MD20_9ZZZZ</name>
<dbReference type="FunFam" id="3.40.50.720:FF:000084">
    <property type="entry name" value="Short-chain dehydrogenase reductase"/>
    <property type="match status" value="1"/>
</dbReference>